<dbReference type="EMBL" id="BMJD01000013">
    <property type="protein sequence ID" value="GGB42515.1"/>
    <property type="molecule type" value="Genomic_DNA"/>
</dbReference>
<dbReference type="AlphaFoldDB" id="A0A9W5TXS8"/>
<organism evidence="1 2">
    <name type="scientific">Lentibacillus populi</name>
    <dbReference type="NCBI Taxonomy" id="1827502"/>
    <lineage>
        <taxon>Bacteria</taxon>
        <taxon>Bacillati</taxon>
        <taxon>Bacillota</taxon>
        <taxon>Bacilli</taxon>
        <taxon>Bacillales</taxon>
        <taxon>Bacillaceae</taxon>
        <taxon>Lentibacillus</taxon>
    </lineage>
</organism>
<sequence>MKQAIFDLKDRMESKIDLCRGIVPKEDIQDEIGAFVKAINELEKFYYGEAITRLDVVLSDYEGGF</sequence>
<evidence type="ECO:0000313" key="1">
    <source>
        <dbReference type="EMBL" id="GGB42515.1"/>
    </source>
</evidence>
<evidence type="ECO:0000313" key="2">
    <source>
        <dbReference type="Proteomes" id="UP000621492"/>
    </source>
</evidence>
<proteinExistence type="predicted"/>
<protein>
    <submittedName>
        <fullName evidence="1">Uncharacterized protein</fullName>
    </submittedName>
</protein>
<dbReference type="Proteomes" id="UP000621492">
    <property type="component" value="Unassembled WGS sequence"/>
</dbReference>
<dbReference type="RefSeq" id="WP_188725088.1">
    <property type="nucleotide sequence ID" value="NZ_BMJD01000013.1"/>
</dbReference>
<name>A0A9W5TXS8_9BACI</name>
<gene>
    <name evidence="1" type="ORF">GCM10011409_20120</name>
</gene>
<reference evidence="1" key="1">
    <citation type="journal article" date="2014" name="Int. J. Syst. Evol. Microbiol.">
        <title>Complete genome sequence of Corynebacterium casei LMG S-19264T (=DSM 44701T), isolated from a smear-ripened cheese.</title>
        <authorList>
            <consortium name="US DOE Joint Genome Institute (JGI-PGF)"/>
            <person name="Walter F."/>
            <person name="Albersmeier A."/>
            <person name="Kalinowski J."/>
            <person name="Ruckert C."/>
        </authorList>
    </citation>
    <scope>NUCLEOTIDE SEQUENCE</scope>
    <source>
        <strain evidence="1">CGMCC 1.15454</strain>
    </source>
</reference>
<reference evidence="1" key="2">
    <citation type="submission" date="2020-09" db="EMBL/GenBank/DDBJ databases">
        <authorList>
            <person name="Sun Q."/>
            <person name="Zhou Y."/>
        </authorList>
    </citation>
    <scope>NUCLEOTIDE SEQUENCE</scope>
    <source>
        <strain evidence="1">CGMCC 1.15454</strain>
    </source>
</reference>
<comment type="caution">
    <text evidence="1">The sequence shown here is derived from an EMBL/GenBank/DDBJ whole genome shotgun (WGS) entry which is preliminary data.</text>
</comment>
<accession>A0A9W5TXS8</accession>
<keyword evidence="2" id="KW-1185">Reference proteome</keyword>